<dbReference type="InterPro" id="IPR051783">
    <property type="entry name" value="NAD(P)-dependent_oxidoreduct"/>
</dbReference>
<evidence type="ECO:0000313" key="3">
    <source>
        <dbReference type="Proteomes" id="UP000018418"/>
    </source>
</evidence>
<dbReference type="EMBL" id="AYEU01000003">
    <property type="protein sequence ID" value="ESK52262.1"/>
    <property type="molecule type" value="Genomic_DNA"/>
</dbReference>
<dbReference type="GO" id="GO:0005737">
    <property type="term" value="C:cytoplasm"/>
    <property type="evidence" value="ECO:0007669"/>
    <property type="project" value="TreeGrafter"/>
</dbReference>
<dbReference type="STRING" id="396323.VH98_13035"/>
<protein>
    <recommendedName>
        <fullName evidence="1">NAD-dependent epimerase/dehydratase domain-containing protein</fullName>
    </recommendedName>
</protein>
<dbReference type="InterPro" id="IPR036291">
    <property type="entry name" value="NAD(P)-bd_dom_sf"/>
</dbReference>
<dbReference type="Pfam" id="PF01370">
    <property type="entry name" value="Epimerase"/>
    <property type="match status" value="1"/>
</dbReference>
<dbReference type="SUPFAM" id="SSF51735">
    <property type="entry name" value="NAD(P)-binding Rossmann-fold domains"/>
    <property type="match status" value="1"/>
</dbReference>
<dbReference type="PANTHER" id="PTHR48079:SF6">
    <property type="entry name" value="NAD(P)-BINDING DOMAIN-CONTAINING PROTEIN-RELATED"/>
    <property type="match status" value="1"/>
</dbReference>
<dbReference type="PATRIC" id="fig|1341683.3.peg.404"/>
<reference evidence="2 3" key="1">
    <citation type="submission" date="2013-10" db="EMBL/GenBank/DDBJ databases">
        <title>The Genome Sequence of Acinetobacter brisouii CIP 110357.</title>
        <authorList>
            <consortium name="The Broad Institute Genomics Platform"/>
            <consortium name="The Broad Institute Genome Sequencing Center for Infectious Disease"/>
            <person name="Cerqueira G."/>
            <person name="Feldgarden M."/>
            <person name="Courvalin P."/>
            <person name="Grillot-Courvalin C."/>
            <person name="Clermont D."/>
            <person name="Rocha E."/>
            <person name="Yoon E.-J."/>
            <person name="Nemec A."/>
            <person name="Young S.K."/>
            <person name="Zeng Q."/>
            <person name="Gargeya S."/>
            <person name="Fitzgerald M."/>
            <person name="Abouelleil A."/>
            <person name="Alvarado L."/>
            <person name="Berlin A.M."/>
            <person name="Chapman S.B."/>
            <person name="Gainer-Dewar J."/>
            <person name="Goldberg J."/>
            <person name="Gnerre S."/>
            <person name="Griggs A."/>
            <person name="Gujja S."/>
            <person name="Hansen M."/>
            <person name="Howarth C."/>
            <person name="Imamovic A."/>
            <person name="Ireland A."/>
            <person name="Larimer J."/>
            <person name="McCowan C."/>
            <person name="Murphy C."/>
            <person name="Pearson M."/>
            <person name="Poon T.W."/>
            <person name="Priest M."/>
            <person name="Roberts A."/>
            <person name="Saif S."/>
            <person name="Shea T."/>
            <person name="Sykes S."/>
            <person name="Wortman J."/>
            <person name="Nusbaum C."/>
            <person name="Birren B."/>
        </authorList>
    </citation>
    <scope>NUCLEOTIDE SEQUENCE [LARGE SCALE GENOMIC DNA]</scope>
    <source>
        <strain evidence="2 3">CIP 110357</strain>
    </source>
</reference>
<dbReference type="InterPro" id="IPR001509">
    <property type="entry name" value="Epimerase_deHydtase"/>
</dbReference>
<dbReference type="HOGENOM" id="CLU_007383_11_2_6"/>
<comment type="caution">
    <text evidence="2">The sequence shown here is derived from an EMBL/GenBank/DDBJ whole genome shotgun (WGS) entry which is preliminary data.</text>
</comment>
<keyword evidence="3" id="KW-1185">Reference proteome</keyword>
<name>V2UQL3_9GAMM</name>
<gene>
    <name evidence="2" type="ORF">P255_00413</name>
</gene>
<dbReference type="AlphaFoldDB" id="V2UQL3"/>
<dbReference type="Proteomes" id="UP000018418">
    <property type="component" value="Unassembled WGS sequence"/>
</dbReference>
<accession>V2UQL3</accession>
<dbReference type="RefSeq" id="WP_004903134.1">
    <property type="nucleotide sequence ID" value="NZ_BBTI01000004.1"/>
</dbReference>
<dbReference type="Gene3D" id="3.40.50.720">
    <property type="entry name" value="NAD(P)-binding Rossmann-like Domain"/>
    <property type="match status" value="1"/>
</dbReference>
<proteinExistence type="predicted"/>
<dbReference type="PANTHER" id="PTHR48079">
    <property type="entry name" value="PROTEIN YEEZ"/>
    <property type="match status" value="1"/>
</dbReference>
<sequence>MHIVFIGYGKTSQRVAKQLFAQGHQISTISRSPKTDPFAQHYVQDVHHLDLSTFAPIDWVYVLLSPEQSSVEGYQQTYVDSVAPIVAALASHPVKKIIVVSSTRVYGEDAGQIIDDDSPIQPSDAQGHLLRKMELRWQQAYPEQSIIIRPSGIYGDSVARMCKLAQNTSIYPNTHWSNRIHVDDLAGFLAYLTQLQQHQPSYIVTNPQPIPLHEVIAWFQQQLALPRLTVAHPEQISGKCLYATHLQQSGFQLQHADCFQDYAALLAQQSH</sequence>
<feature type="domain" description="NAD-dependent epimerase/dehydratase" evidence="1">
    <location>
        <begin position="13"/>
        <end position="192"/>
    </location>
</feature>
<organism evidence="2 3">
    <name type="scientific">Acinetobacter brisouii CIP 110357</name>
    <dbReference type="NCBI Taxonomy" id="1341683"/>
    <lineage>
        <taxon>Bacteria</taxon>
        <taxon>Pseudomonadati</taxon>
        <taxon>Pseudomonadota</taxon>
        <taxon>Gammaproteobacteria</taxon>
        <taxon>Moraxellales</taxon>
        <taxon>Moraxellaceae</taxon>
        <taxon>Acinetobacter</taxon>
    </lineage>
</organism>
<evidence type="ECO:0000259" key="1">
    <source>
        <dbReference type="Pfam" id="PF01370"/>
    </source>
</evidence>
<dbReference type="GO" id="GO:0004029">
    <property type="term" value="F:aldehyde dehydrogenase (NAD+) activity"/>
    <property type="evidence" value="ECO:0007669"/>
    <property type="project" value="TreeGrafter"/>
</dbReference>
<dbReference type="OrthoDB" id="9808276at2"/>
<evidence type="ECO:0000313" key="2">
    <source>
        <dbReference type="EMBL" id="ESK52262.1"/>
    </source>
</evidence>